<proteinExistence type="predicted"/>
<evidence type="ECO:0000256" key="1">
    <source>
        <dbReference type="SAM" id="Phobius"/>
    </source>
</evidence>
<evidence type="ECO:0000313" key="3">
    <source>
        <dbReference type="Proteomes" id="UP000611640"/>
    </source>
</evidence>
<evidence type="ECO:0000313" key="2">
    <source>
        <dbReference type="EMBL" id="BCJ33331.1"/>
    </source>
</evidence>
<protein>
    <submittedName>
        <fullName evidence="2">Uncharacterized protein</fullName>
    </submittedName>
</protein>
<dbReference type="AlphaFoldDB" id="A0A7R7DKV1"/>
<reference evidence="2 3" key="1">
    <citation type="submission" date="2020-08" db="EMBL/GenBank/DDBJ databases">
        <title>Whole genome shotgun sequence of Actinocatenispora thailandica NBRC 105041.</title>
        <authorList>
            <person name="Komaki H."/>
            <person name="Tamura T."/>
        </authorList>
    </citation>
    <scope>NUCLEOTIDE SEQUENCE [LARGE SCALE GENOMIC DNA]</scope>
    <source>
        <strain evidence="2 3">NBRC 105041</strain>
    </source>
</reference>
<keyword evidence="3" id="KW-1185">Reference proteome</keyword>
<feature type="transmembrane region" description="Helical" evidence="1">
    <location>
        <begin position="32"/>
        <end position="54"/>
    </location>
</feature>
<dbReference type="KEGG" id="atl:Athai_08340"/>
<keyword evidence="1" id="KW-0812">Transmembrane</keyword>
<dbReference type="Proteomes" id="UP000611640">
    <property type="component" value="Chromosome"/>
</dbReference>
<dbReference type="EMBL" id="AP023355">
    <property type="protein sequence ID" value="BCJ33331.1"/>
    <property type="molecule type" value="Genomic_DNA"/>
</dbReference>
<name>A0A7R7DKV1_9ACTN</name>
<keyword evidence="1" id="KW-1133">Transmembrane helix</keyword>
<accession>A0A7R7DKV1</accession>
<organism evidence="2 3">
    <name type="scientific">Actinocatenispora thailandica</name>
    <dbReference type="NCBI Taxonomy" id="227318"/>
    <lineage>
        <taxon>Bacteria</taxon>
        <taxon>Bacillati</taxon>
        <taxon>Actinomycetota</taxon>
        <taxon>Actinomycetes</taxon>
        <taxon>Micromonosporales</taxon>
        <taxon>Micromonosporaceae</taxon>
        <taxon>Actinocatenispora</taxon>
    </lineage>
</organism>
<sequence length="112" mass="11494">MAKHGAEATGVATGARVRSGVRVGRTYLAKTIMTAALVAALLLGLGAVLVGFGANPHNVLVSGLTRAGNWLAGPFGDLFTFADHTKQVLVDWVIAAVAYLAVGGVLSRLIRP</sequence>
<gene>
    <name evidence="2" type="ORF">Athai_08340</name>
</gene>
<keyword evidence="1" id="KW-0472">Membrane</keyword>
<feature type="transmembrane region" description="Helical" evidence="1">
    <location>
        <begin position="89"/>
        <end position="110"/>
    </location>
</feature>